<feature type="region of interest" description="Disordered" evidence="5">
    <location>
        <begin position="242"/>
        <end position="261"/>
    </location>
</feature>
<feature type="compositionally biased region" description="Polar residues" evidence="5">
    <location>
        <begin position="1"/>
        <end position="10"/>
    </location>
</feature>
<feature type="repeat" description="TPR" evidence="4">
    <location>
        <begin position="122"/>
        <end position="155"/>
    </location>
</feature>
<dbReference type="PANTHER" id="PTHR45831">
    <property type="entry name" value="LD24721P"/>
    <property type="match status" value="1"/>
</dbReference>
<evidence type="ECO:0000256" key="4">
    <source>
        <dbReference type="PROSITE-ProRule" id="PRU00339"/>
    </source>
</evidence>
<dbReference type="SUPFAM" id="SSF48452">
    <property type="entry name" value="TPR-like"/>
    <property type="match status" value="1"/>
</dbReference>
<evidence type="ECO:0000256" key="1">
    <source>
        <dbReference type="ARBA" id="ARBA00008175"/>
    </source>
</evidence>
<dbReference type="GeneID" id="112691637"/>
<dbReference type="InterPro" id="IPR019734">
    <property type="entry name" value="TPR_rpt"/>
</dbReference>
<dbReference type="InterPro" id="IPR047150">
    <property type="entry name" value="SGT"/>
</dbReference>
<gene>
    <name evidence="8" type="primary">LOC112691637</name>
</gene>
<dbReference type="Pfam" id="PF16546">
    <property type="entry name" value="SGTA_dimer"/>
    <property type="match status" value="1"/>
</dbReference>
<evidence type="ECO:0000313" key="8">
    <source>
        <dbReference type="RefSeq" id="XP_025421758.1"/>
    </source>
</evidence>
<organism evidence="7 8">
    <name type="scientific">Sipha flava</name>
    <name type="common">yellow sugarcane aphid</name>
    <dbReference type="NCBI Taxonomy" id="143950"/>
    <lineage>
        <taxon>Eukaryota</taxon>
        <taxon>Metazoa</taxon>
        <taxon>Ecdysozoa</taxon>
        <taxon>Arthropoda</taxon>
        <taxon>Hexapoda</taxon>
        <taxon>Insecta</taxon>
        <taxon>Pterygota</taxon>
        <taxon>Neoptera</taxon>
        <taxon>Paraneoptera</taxon>
        <taxon>Hemiptera</taxon>
        <taxon>Sternorrhyncha</taxon>
        <taxon>Aphidomorpha</taxon>
        <taxon>Aphidoidea</taxon>
        <taxon>Aphididae</taxon>
        <taxon>Sipha</taxon>
    </lineage>
</organism>
<dbReference type="OrthoDB" id="2335338at2759"/>
<keyword evidence="7" id="KW-1185">Reference proteome</keyword>
<dbReference type="InterPro" id="IPR011990">
    <property type="entry name" value="TPR-like_helical_dom_sf"/>
</dbReference>
<sequence length="346" mass="38625">MRTVAFQMNQADGREKGKVDSGSSETQAPGRLKMDDRRRIAIIIVNHLKNELKSGNFSEDSVESLEVAVQCLESAYSLNPPDSDRVHINLENIIKEFYLKASSGPKPNNKKSEISQADKDEAEWHKQFGNDHMRNQNNEKAIEAYSASISLNPTNPIYYCNRAAAYNAIGKYNDAIEDCQKAIELDSTYCKAYCRLGLAFTCLKDYQKAVSCYKKACELDPENLGYQRNYQLTLNNLQTVTEQEIPQDDSSPTTANSAMGSPNLMETAARLMNDPEVNTVLNTILGDVEQSSGGLDRLMQVGQTIVTRLQTSNPNILDGLRMQFQSAHNEEQSSPQNGYPDEENTP</sequence>
<feature type="region of interest" description="Disordered" evidence="5">
    <location>
        <begin position="1"/>
        <end position="31"/>
    </location>
</feature>
<dbReference type="Gene3D" id="1.20.5.420">
    <property type="entry name" value="Immunoglobulin FC, subunit C"/>
    <property type="match status" value="1"/>
</dbReference>
<evidence type="ECO:0000256" key="5">
    <source>
        <dbReference type="SAM" id="MobiDB-lite"/>
    </source>
</evidence>
<dbReference type="SMART" id="SM00028">
    <property type="entry name" value="TPR"/>
    <property type="match status" value="3"/>
</dbReference>
<evidence type="ECO:0000259" key="6">
    <source>
        <dbReference type="Pfam" id="PF16546"/>
    </source>
</evidence>
<reference evidence="8" key="1">
    <citation type="submission" date="2025-08" db="UniProtKB">
        <authorList>
            <consortium name="RefSeq"/>
        </authorList>
    </citation>
    <scope>IDENTIFICATION</scope>
    <source>
        <tissue evidence="8">Whole body</tissue>
    </source>
</reference>
<dbReference type="InterPro" id="IPR032374">
    <property type="entry name" value="SGTA_dimer"/>
</dbReference>
<feature type="repeat" description="TPR" evidence="4">
    <location>
        <begin position="156"/>
        <end position="189"/>
    </location>
</feature>
<proteinExistence type="inferred from homology"/>
<feature type="compositionally biased region" description="Polar residues" evidence="5">
    <location>
        <begin position="242"/>
        <end position="260"/>
    </location>
</feature>
<dbReference type="AlphaFoldDB" id="A0A8B8GFM8"/>
<feature type="repeat" description="TPR" evidence="4">
    <location>
        <begin position="190"/>
        <end position="223"/>
    </location>
</feature>
<feature type="compositionally biased region" description="Polar residues" evidence="5">
    <location>
        <begin position="323"/>
        <end position="337"/>
    </location>
</feature>
<evidence type="ECO:0000313" key="7">
    <source>
        <dbReference type="Proteomes" id="UP000694846"/>
    </source>
</evidence>
<dbReference type="Proteomes" id="UP000694846">
    <property type="component" value="Unplaced"/>
</dbReference>
<dbReference type="Gene3D" id="1.25.40.10">
    <property type="entry name" value="Tetratricopeptide repeat domain"/>
    <property type="match status" value="1"/>
</dbReference>
<protein>
    <submittedName>
        <fullName evidence="8">Small glutamine-rich tetratricopeptide repeat-containing protein alpha-like isoform X1</fullName>
    </submittedName>
</protein>
<dbReference type="GO" id="GO:0016020">
    <property type="term" value="C:membrane"/>
    <property type="evidence" value="ECO:0007669"/>
    <property type="project" value="TreeGrafter"/>
</dbReference>
<name>A0A8B8GFM8_9HEMI</name>
<comment type="similarity">
    <text evidence="1">Belongs to the SGT family.</text>
</comment>
<dbReference type="PROSITE" id="PS50005">
    <property type="entry name" value="TPR"/>
    <property type="match status" value="3"/>
</dbReference>
<dbReference type="PROSITE" id="PS50293">
    <property type="entry name" value="TPR_REGION"/>
    <property type="match status" value="1"/>
</dbReference>
<evidence type="ECO:0000256" key="2">
    <source>
        <dbReference type="ARBA" id="ARBA00022737"/>
    </source>
</evidence>
<evidence type="ECO:0000256" key="3">
    <source>
        <dbReference type="ARBA" id="ARBA00022803"/>
    </source>
</evidence>
<dbReference type="Pfam" id="PF00515">
    <property type="entry name" value="TPR_1"/>
    <property type="match status" value="2"/>
</dbReference>
<keyword evidence="2" id="KW-0677">Repeat</keyword>
<dbReference type="PANTHER" id="PTHR45831:SF2">
    <property type="entry name" value="LD24721P"/>
    <property type="match status" value="1"/>
</dbReference>
<feature type="region of interest" description="Disordered" evidence="5">
    <location>
        <begin position="323"/>
        <end position="346"/>
    </location>
</feature>
<dbReference type="GO" id="GO:0060090">
    <property type="term" value="F:molecular adaptor activity"/>
    <property type="evidence" value="ECO:0007669"/>
    <property type="project" value="TreeGrafter"/>
</dbReference>
<keyword evidence="3 4" id="KW-0802">TPR repeat</keyword>
<dbReference type="GO" id="GO:0006620">
    <property type="term" value="P:post-translational protein targeting to endoplasmic reticulum membrane"/>
    <property type="evidence" value="ECO:0007669"/>
    <property type="project" value="TreeGrafter"/>
</dbReference>
<accession>A0A8B8GFM8</accession>
<dbReference type="GO" id="GO:0072380">
    <property type="term" value="C:TRC complex"/>
    <property type="evidence" value="ECO:0007669"/>
    <property type="project" value="TreeGrafter"/>
</dbReference>
<dbReference type="RefSeq" id="XP_025421758.1">
    <property type="nucleotide sequence ID" value="XM_025565973.1"/>
</dbReference>
<feature type="domain" description="SGTA homodimerisation" evidence="6">
    <location>
        <begin position="37"/>
        <end position="87"/>
    </location>
</feature>